<dbReference type="Gene3D" id="3.40.470.10">
    <property type="entry name" value="Uracil-DNA glycosylase-like domain"/>
    <property type="match status" value="1"/>
</dbReference>
<evidence type="ECO:0000256" key="3">
    <source>
        <dbReference type="ARBA" id="ARBA00012030"/>
    </source>
</evidence>
<evidence type="ECO:0000256" key="8">
    <source>
        <dbReference type="ARBA" id="ARBA00022801"/>
    </source>
</evidence>
<evidence type="ECO:0000313" key="13">
    <source>
        <dbReference type="EMBL" id="SHH53114.1"/>
    </source>
</evidence>
<comment type="catalytic activity">
    <reaction evidence="1">
        <text>Hydrolyzes single-stranded DNA or mismatched double-stranded DNA and polynucleotides, releasing free uracil.</text>
        <dbReference type="EC" id="3.2.2.27"/>
    </reaction>
</comment>
<evidence type="ECO:0000313" key="14">
    <source>
        <dbReference type="Proteomes" id="UP000184221"/>
    </source>
</evidence>
<reference evidence="13 14" key="1">
    <citation type="submission" date="2016-11" db="EMBL/GenBank/DDBJ databases">
        <authorList>
            <person name="Jaros S."/>
            <person name="Januszkiewicz K."/>
            <person name="Wedrychowicz H."/>
        </authorList>
    </citation>
    <scope>NUCLEOTIDE SEQUENCE [LARGE SCALE GENOMIC DNA]</scope>
    <source>
        <strain evidence="13 14">DSM 29431</strain>
    </source>
</reference>
<organism evidence="13 14">
    <name type="scientific">Marivita hallyeonensis</name>
    <dbReference type="NCBI Taxonomy" id="996342"/>
    <lineage>
        <taxon>Bacteria</taxon>
        <taxon>Pseudomonadati</taxon>
        <taxon>Pseudomonadota</taxon>
        <taxon>Alphaproteobacteria</taxon>
        <taxon>Rhodobacterales</taxon>
        <taxon>Roseobacteraceae</taxon>
        <taxon>Marivita</taxon>
    </lineage>
</organism>
<keyword evidence="5" id="KW-0004">4Fe-4S</keyword>
<evidence type="ECO:0000256" key="6">
    <source>
        <dbReference type="ARBA" id="ARBA00022723"/>
    </source>
</evidence>
<evidence type="ECO:0000256" key="5">
    <source>
        <dbReference type="ARBA" id="ARBA00022485"/>
    </source>
</evidence>
<dbReference type="SMART" id="SM00987">
    <property type="entry name" value="UreE_C"/>
    <property type="match status" value="1"/>
</dbReference>
<dbReference type="EMBL" id="FQXC01000003">
    <property type="protein sequence ID" value="SHH53114.1"/>
    <property type="molecule type" value="Genomic_DNA"/>
</dbReference>
<dbReference type="InterPro" id="IPR005273">
    <property type="entry name" value="Ura-DNA_glyco_family4"/>
</dbReference>
<evidence type="ECO:0000256" key="7">
    <source>
        <dbReference type="ARBA" id="ARBA00022763"/>
    </source>
</evidence>
<dbReference type="CDD" id="cd10030">
    <property type="entry name" value="UDG-F4_TTUDGA_SPO1dp_like"/>
    <property type="match status" value="1"/>
</dbReference>
<evidence type="ECO:0000256" key="4">
    <source>
        <dbReference type="ARBA" id="ARBA00019403"/>
    </source>
</evidence>
<keyword evidence="8" id="KW-0378">Hydrolase</keyword>
<dbReference type="AlphaFoldDB" id="A0A1M5TQW0"/>
<dbReference type="SMART" id="SM00986">
    <property type="entry name" value="UDG"/>
    <property type="match status" value="1"/>
</dbReference>
<dbReference type="OrthoDB" id="5290748at2"/>
<dbReference type="STRING" id="996342.SAMN05443551_2327"/>
<keyword evidence="6" id="KW-0479">Metal-binding</keyword>
<dbReference type="EC" id="3.2.2.27" evidence="3"/>
<dbReference type="SUPFAM" id="SSF52141">
    <property type="entry name" value="Uracil-DNA glycosylase-like"/>
    <property type="match status" value="1"/>
</dbReference>
<sequence length="262" mass="28680">MDSQIDWHAARAALEWQVEMGVTETISETPINRFEQAAPPPKAGVTLGVQAPSVPVPVDAGTDPVAEAERAARQAQDLTALQAAMAAYPHCELQKGARNLVFSDGVAGARVMIVGEAPGRDEDRIGKPFVGRAGQLLDRMLAAIDMGRDRDGAQAVYITNVLPWRPPQNRDPKPDEMAMMLPFLKRHIELAQPEVLVVMGNISCQALLGKRGITRLRGQWTEAAGRPVLPMFHPAYLLRNPAAKREAWADLLDLRVRLHKKA</sequence>
<dbReference type="GO" id="GO:0046872">
    <property type="term" value="F:metal ion binding"/>
    <property type="evidence" value="ECO:0007669"/>
    <property type="project" value="UniProtKB-KW"/>
</dbReference>
<dbReference type="GO" id="GO:0051539">
    <property type="term" value="F:4 iron, 4 sulfur cluster binding"/>
    <property type="evidence" value="ECO:0007669"/>
    <property type="project" value="UniProtKB-KW"/>
</dbReference>
<evidence type="ECO:0000256" key="2">
    <source>
        <dbReference type="ARBA" id="ARBA00006521"/>
    </source>
</evidence>
<dbReference type="Pfam" id="PF03167">
    <property type="entry name" value="UDG"/>
    <property type="match status" value="1"/>
</dbReference>
<keyword evidence="7" id="KW-0227">DNA damage</keyword>
<keyword evidence="9" id="KW-0408">Iron</keyword>
<evidence type="ECO:0000256" key="10">
    <source>
        <dbReference type="ARBA" id="ARBA00023014"/>
    </source>
</evidence>
<dbReference type="Proteomes" id="UP000184221">
    <property type="component" value="Unassembled WGS sequence"/>
</dbReference>
<dbReference type="RefSeq" id="WP_072777690.1">
    <property type="nucleotide sequence ID" value="NZ_FQXC01000003.1"/>
</dbReference>
<evidence type="ECO:0000259" key="12">
    <source>
        <dbReference type="SMART" id="SM00986"/>
    </source>
</evidence>
<keyword evidence="11" id="KW-0234">DNA repair</keyword>
<keyword evidence="14" id="KW-1185">Reference proteome</keyword>
<gene>
    <name evidence="13" type="ORF">SAMN05443551_2327</name>
</gene>
<evidence type="ECO:0000256" key="9">
    <source>
        <dbReference type="ARBA" id="ARBA00023004"/>
    </source>
</evidence>
<dbReference type="PANTHER" id="PTHR33693:SF1">
    <property type="entry name" value="TYPE-4 URACIL-DNA GLYCOSYLASE"/>
    <property type="match status" value="1"/>
</dbReference>
<protein>
    <recommendedName>
        <fullName evidence="4">Type-4 uracil-DNA glycosylase</fullName>
        <ecNumber evidence="3">3.2.2.27</ecNumber>
    </recommendedName>
</protein>
<dbReference type="NCBIfam" id="TIGR00758">
    <property type="entry name" value="UDG_fam4"/>
    <property type="match status" value="1"/>
</dbReference>
<accession>A0A1M5TQW0</accession>
<dbReference type="GO" id="GO:0006281">
    <property type="term" value="P:DNA repair"/>
    <property type="evidence" value="ECO:0007669"/>
    <property type="project" value="UniProtKB-KW"/>
</dbReference>
<comment type="similarity">
    <text evidence="2">Belongs to the uracil-DNA glycosylase (UDG) superfamily. Type 4 (UDGa) family.</text>
</comment>
<dbReference type="InterPro" id="IPR051536">
    <property type="entry name" value="UDG_Type-4/5"/>
</dbReference>
<keyword evidence="10" id="KW-0411">Iron-sulfur</keyword>
<name>A0A1M5TQW0_9RHOB</name>
<dbReference type="PANTHER" id="PTHR33693">
    <property type="entry name" value="TYPE-5 URACIL-DNA GLYCOSYLASE"/>
    <property type="match status" value="1"/>
</dbReference>
<feature type="domain" description="Uracil-DNA glycosylase-like" evidence="12">
    <location>
        <begin position="102"/>
        <end position="252"/>
    </location>
</feature>
<proteinExistence type="inferred from homology"/>
<evidence type="ECO:0000256" key="1">
    <source>
        <dbReference type="ARBA" id="ARBA00001400"/>
    </source>
</evidence>
<evidence type="ECO:0000256" key="11">
    <source>
        <dbReference type="ARBA" id="ARBA00023204"/>
    </source>
</evidence>
<dbReference type="InterPro" id="IPR005122">
    <property type="entry name" value="Uracil-DNA_glycosylase-like"/>
</dbReference>
<dbReference type="InterPro" id="IPR036895">
    <property type="entry name" value="Uracil-DNA_glycosylase-like_sf"/>
</dbReference>
<dbReference type="GO" id="GO:0004844">
    <property type="term" value="F:uracil DNA N-glycosylase activity"/>
    <property type="evidence" value="ECO:0007669"/>
    <property type="project" value="UniProtKB-EC"/>
</dbReference>